<sequence length="235" mass="26268">MLPLSDMLPLQEEAVTIEPQYDGVIMLSSEAVLFSDAKPRPDGSKVYHVFERTLGEPTQDESTPSEDFQARQEQLFSQAHENTLQGIQQVLAESGFVNQAWCEGSGGGEPAGPTLEQSFAEDPAFSLSPGLNLTINTSQSCLSRHYQPPPSRVHQFEILLPLEHKRRLLKRLLKRKGVDFVEFEPENRRIIIKTRRSVHTILSVLRGVDPSARLLGTSRDPEESREGDHLEGSGR</sequence>
<keyword evidence="3" id="KW-1185">Reference proteome</keyword>
<evidence type="ECO:0000313" key="2">
    <source>
        <dbReference type="EMBL" id="KAK8398958.1"/>
    </source>
</evidence>
<organism evidence="2 3">
    <name type="scientific">Scylla paramamosain</name>
    <name type="common">Mud crab</name>
    <dbReference type="NCBI Taxonomy" id="85552"/>
    <lineage>
        <taxon>Eukaryota</taxon>
        <taxon>Metazoa</taxon>
        <taxon>Ecdysozoa</taxon>
        <taxon>Arthropoda</taxon>
        <taxon>Crustacea</taxon>
        <taxon>Multicrustacea</taxon>
        <taxon>Malacostraca</taxon>
        <taxon>Eumalacostraca</taxon>
        <taxon>Eucarida</taxon>
        <taxon>Decapoda</taxon>
        <taxon>Pleocyemata</taxon>
        <taxon>Brachyura</taxon>
        <taxon>Eubrachyura</taxon>
        <taxon>Portunoidea</taxon>
        <taxon>Portunidae</taxon>
        <taxon>Portuninae</taxon>
        <taxon>Scylla</taxon>
    </lineage>
</organism>
<feature type="region of interest" description="Disordered" evidence="1">
    <location>
        <begin position="213"/>
        <end position="235"/>
    </location>
</feature>
<dbReference type="Proteomes" id="UP001487740">
    <property type="component" value="Unassembled WGS sequence"/>
</dbReference>
<proteinExistence type="predicted"/>
<gene>
    <name evidence="2" type="ORF">O3P69_004218</name>
</gene>
<comment type="caution">
    <text evidence="2">The sequence shown here is derived from an EMBL/GenBank/DDBJ whole genome shotgun (WGS) entry which is preliminary data.</text>
</comment>
<accession>A0AAW0UIF0</accession>
<evidence type="ECO:0000256" key="1">
    <source>
        <dbReference type="SAM" id="MobiDB-lite"/>
    </source>
</evidence>
<feature type="compositionally biased region" description="Basic and acidic residues" evidence="1">
    <location>
        <begin position="219"/>
        <end position="235"/>
    </location>
</feature>
<evidence type="ECO:0000313" key="3">
    <source>
        <dbReference type="Proteomes" id="UP001487740"/>
    </source>
</evidence>
<name>A0AAW0UIF0_SCYPA</name>
<protein>
    <submittedName>
        <fullName evidence="2">Uncharacterized protein</fullName>
    </submittedName>
</protein>
<reference evidence="2 3" key="1">
    <citation type="submission" date="2023-03" db="EMBL/GenBank/DDBJ databases">
        <title>High-quality genome of Scylla paramamosain provides insights in environmental adaptation.</title>
        <authorList>
            <person name="Zhang L."/>
        </authorList>
    </citation>
    <scope>NUCLEOTIDE SEQUENCE [LARGE SCALE GENOMIC DNA]</scope>
    <source>
        <strain evidence="2">LZ_2023a</strain>
        <tissue evidence="2">Muscle</tissue>
    </source>
</reference>
<dbReference type="AlphaFoldDB" id="A0AAW0UIF0"/>
<dbReference type="EMBL" id="JARAKH010000012">
    <property type="protein sequence ID" value="KAK8398958.1"/>
    <property type="molecule type" value="Genomic_DNA"/>
</dbReference>